<sequence length="394" mass="44498">MKITIIGVNDQFPQFSEEVTLEINSSHCFAGGKRHHDLVKSILPDNHNWCSVVAPLESLIETIRKSSENWIVFASGDPLFFGIGNTLKREFPDAEIVVLPTFNSLQILGHKIGINYGEYHVISLTGRSWKVFDKALIEGVERMSVLTDRKKTPASIASRMLEFGYVNYRMLYGEKIGGDEERILELTLEEALSLDFKHPNCFFLEKTNETIPVKGIPETDFDPLAGRPRMITKMPIRLTTLALMQLNQHRVFWDVGACTGSVSIEAKLNHPHLQVTAFEIRPESEGIIMRNARKFQTPGIQLVMGDYLKVSKKELAFPDAVFIGGYGGKMEKVLDDVNKYLQSNGVIGFNSVSSESLNRFLDWCSHNQFEITQQQQIQVDDHNPISILVAQKIN</sequence>
<evidence type="ECO:0000256" key="5">
    <source>
        <dbReference type="ARBA" id="ARBA00022691"/>
    </source>
</evidence>
<feature type="domain" description="Tetrapyrrole methylase" evidence="6">
    <location>
        <begin position="65"/>
        <end position="191"/>
    </location>
</feature>
<dbReference type="PANTHER" id="PTHR43182:SF1">
    <property type="entry name" value="COBALT-PRECORRIN-7 C(5)-METHYLTRANSFERASE"/>
    <property type="match status" value="1"/>
</dbReference>
<dbReference type="InterPro" id="IPR000878">
    <property type="entry name" value="4pyrrol_Mease"/>
</dbReference>
<dbReference type="GO" id="GO:0008276">
    <property type="term" value="F:protein methyltransferase activity"/>
    <property type="evidence" value="ECO:0007669"/>
    <property type="project" value="InterPro"/>
</dbReference>
<dbReference type="SUPFAM" id="SSF53790">
    <property type="entry name" value="Tetrapyrrole methylase"/>
    <property type="match status" value="1"/>
</dbReference>
<dbReference type="GO" id="GO:0009236">
    <property type="term" value="P:cobalamin biosynthetic process"/>
    <property type="evidence" value="ECO:0007669"/>
    <property type="project" value="UniProtKB-UniPathway"/>
</dbReference>
<comment type="pathway">
    <text evidence="1">Cofactor biosynthesis; adenosylcobalamin biosynthesis.</text>
</comment>
<dbReference type="CDD" id="cd02440">
    <property type="entry name" value="AdoMet_MTases"/>
    <property type="match status" value="1"/>
</dbReference>
<keyword evidence="2" id="KW-0169">Cobalamin biosynthesis</keyword>
<dbReference type="CDD" id="cd11644">
    <property type="entry name" value="Precorrin-6Y-MT"/>
    <property type="match status" value="1"/>
</dbReference>
<dbReference type="Gene3D" id="3.40.1010.10">
    <property type="entry name" value="Cobalt-precorrin-4 Transmethylase, Domain 1"/>
    <property type="match status" value="1"/>
</dbReference>
<gene>
    <name evidence="7" type="ORF">DDZ16_15895</name>
</gene>
<dbReference type="InterPro" id="IPR014777">
    <property type="entry name" value="4pyrrole_Mease_sub1"/>
</dbReference>
<dbReference type="NCBIfam" id="TIGR02469">
    <property type="entry name" value="CbiT"/>
    <property type="match status" value="1"/>
</dbReference>
<evidence type="ECO:0000313" key="8">
    <source>
        <dbReference type="Proteomes" id="UP000244956"/>
    </source>
</evidence>
<keyword evidence="8" id="KW-1185">Reference proteome</keyword>
<reference evidence="7 8" key="1">
    <citation type="submission" date="2018-05" db="EMBL/GenBank/DDBJ databases">
        <title>Marinilabilia rubrum sp. nov., isolated from saltern sediment.</title>
        <authorList>
            <person name="Zhang R."/>
        </authorList>
    </citation>
    <scope>NUCLEOTIDE SEQUENCE [LARGE SCALE GENOMIC DNA]</scope>
    <source>
        <strain evidence="7 8">WTE16</strain>
    </source>
</reference>
<dbReference type="Gene3D" id="3.40.50.150">
    <property type="entry name" value="Vaccinia Virus protein VP39"/>
    <property type="match status" value="1"/>
</dbReference>
<name>A0A2U2B5Q3_9BACT</name>
<dbReference type="PANTHER" id="PTHR43182">
    <property type="entry name" value="COBALT-PRECORRIN-6B C(15)-METHYLTRANSFERASE (DECARBOXYLATING)"/>
    <property type="match status" value="1"/>
</dbReference>
<dbReference type="PIRSF" id="PIRSF036428">
    <property type="entry name" value="CobL"/>
    <property type="match status" value="1"/>
</dbReference>
<dbReference type="RefSeq" id="WP_109265470.1">
    <property type="nucleotide sequence ID" value="NZ_QEWP01000015.1"/>
</dbReference>
<dbReference type="InterPro" id="IPR029063">
    <property type="entry name" value="SAM-dependent_MTases_sf"/>
</dbReference>
<dbReference type="NCBIfam" id="TIGR02467">
    <property type="entry name" value="CbiE"/>
    <property type="match status" value="1"/>
</dbReference>
<dbReference type="Proteomes" id="UP000244956">
    <property type="component" value="Unassembled WGS sequence"/>
</dbReference>
<evidence type="ECO:0000259" key="6">
    <source>
        <dbReference type="Pfam" id="PF00590"/>
    </source>
</evidence>
<dbReference type="InterPro" id="IPR050714">
    <property type="entry name" value="Cobalamin_biosynth_MTase"/>
</dbReference>
<dbReference type="Pfam" id="PF00590">
    <property type="entry name" value="TP_methylase"/>
    <property type="match status" value="1"/>
</dbReference>
<dbReference type="AlphaFoldDB" id="A0A2U2B5Q3"/>
<keyword evidence="3" id="KW-0489">Methyltransferase</keyword>
<protein>
    <submittedName>
        <fullName evidence="7">Cobalamin biosynthesis bifunctional protein CbiET</fullName>
    </submittedName>
</protein>
<accession>A0A2U2B5Q3</accession>
<dbReference type="InterPro" id="IPR035996">
    <property type="entry name" value="4pyrrol_Methylase_sf"/>
</dbReference>
<dbReference type="GO" id="GO:0032259">
    <property type="term" value="P:methylation"/>
    <property type="evidence" value="ECO:0007669"/>
    <property type="project" value="UniProtKB-KW"/>
</dbReference>
<dbReference type="OrthoDB" id="9780707at2"/>
<dbReference type="SUPFAM" id="SSF53335">
    <property type="entry name" value="S-adenosyl-L-methionine-dependent methyltransferases"/>
    <property type="match status" value="1"/>
</dbReference>
<evidence type="ECO:0000256" key="4">
    <source>
        <dbReference type="ARBA" id="ARBA00022679"/>
    </source>
</evidence>
<evidence type="ECO:0000256" key="3">
    <source>
        <dbReference type="ARBA" id="ARBA00022603"/>
    </source>
</evidence>
<evidence type="ECO:0000256" key="1">
    <source>
        <dbReference type="ARBA" id="ARBA00004953"/>
    </source>
</evidence>
<dbReference type="InterPro" id="IPR014008">
    <property type="entry name" value="Cbl_synth_MTase_CbiT"/>
</dbReference>
<dbReference type="UniPathway" id="UPA00148"/>
<keyword evidence="4" id="KW-0808">Transferase</keyword>
<organism evidence="7 8">
    <name type="scientific">Marinilabilia rubra</name>
    <dbReference type="NCBI Taxonomy" id="2162893"/>
    <lineage>
        <taxon>Bacteria</taxon>
        <taxon>Pseudomonadati</taxon>
        <taxon>Bacteroidota</taxon>
        <taxon>Bacteroidia</taxon>
        <taxon>Marinilabiliales</taxon>
        <taxon>Marinilabiliaceae</taxon>
        <taxon>Marinilabilia</taxon>
    </lineage>
</organism>
<comment type="caution">
    <text evidence="7">The sequence shown here is derived from an EMBL/GenBank/DDBJ whole genome shotgun (WGS) entry which is preliminary data.</text>
</comment>
<proteinExistence type="predicted"/>
<keyword evidence="5" id="KW-0949">S-adenosyl-L-methionine</keyword>
<evidence type="ECO:0000313" key="7">
    <source>
        <dbReference type="EMBL" id="PWD98409.1"/>
    </source>
</evidence>
<dbReference type="InterPro" id="IPR012818">
    <property type="entry name" value="CbiE"/>
</dbReference>
<dbReference type="InterPro" id="IPR006365">
    <property type="entry name" value="Cbl_synth_CobL"/>
</dbReference>
<dbReference type="EMBL" id="QEWP01000015">
    <property type="protein sequence ID" value="PWD98409.1"/>
    <property type="molecule type" value="Genomic_DNA"/>
</dbReference>
<evidence type="ECO:0000256" key="2">
    <source>
        <dbReference type="ARBA" id="ARBA00022573"/>
    </source>
</evidence>